<gene>
    <name evidence="1" type="ORF">LY90DRAFT_518958</name>
</gene>
<dbReference type="Gene3D" id="1.10.167.10">
    <property type="entry name" value="Regulator of G-protein Signalling 4, domain 2"/>
    <property type="match status" value="1"/>
</dbReference>
<evidence type="ECO:0000313" key="2">
    <source>
        <dbReference type="Proteomes" id="UP000193920"/>
    </source>
</evidence>
<sequence length="326" mass="38791">MNIPFIELLCDKKNYKNLNLKEQISIEYFYKLINDPIIIEELKEVAISEFSIENVLFWESYRELMNLSKYKKGNAIKKIFNGISNVHKSIKQNNNNKITNNQISNNFLYEKNNSGSNKYNKLMNNENCDSYDKMNENQFYSNNFYDNNFYSRNHNTNKLLKEFNGHTYMKESITYGTPKSPTNYPYIDENMNDKYNSNYYYYYSEMHGQRRRSINQYNINMMEERLNISEKSYDTTSSASSEVTADTPVPLKLYNYYQNFYHTFINVNSTAAVNINCSVRENIENGIKNPKIGIFDEAKEEKIEKIEKKIKDLYIITFHFAKILFQ</sequence>
<dbReference type="EMBL" id="MCOG01000415">
    <property type="protein sequence ID" value="ORY08890.1"/>
    <property type="molecule type" value="Genomic_DNA"/>
</dbReference>
<keyword evidence="2" id="KW-1185">Reference proteome</keyword>
<dbReference type="InterPro" id="IPR044926">
    <property type="entry name" value="RGS_subdomain_2"/>
</dbReference>
<evidence type="ECO:0000313" key="1">
    <source>
        <dbReference type="EMBL" id="ORY08890.1"/>
    </source>
</evidence>
<proteinExistence type="predicted"/>
<organism evidence="1 2">
    <name type="scientific">Neocallimastix californiae</name>
    <dbReference type="NCBI Taxonomy" id="1754190"/>
    <lineage>
        <taxon>Eukaryota</taxon>
        <taxon>Fungi</taxon>
        <taxon>Fungi incertae sedis</taxon>
        <taxon>Chytridiomycota</taxon>
        <taxon>Chytridiomycota incertae sedis</taxon>
        <taxon>Neocallimastigomycetes</taxon>
        <taxon>Neocallimastigales</taxon>
        <taxon>Neocallimastigaceae</taxon>
        <taxon>Neocallimastix</taxon>
    </lineage>
</organism>
<comment type="caution">
    <text evidence="1">The sequence shown here is derived from an EMBL/GenBank/DDBJ whole genome shotgun (WGS) entry which is preliminary data.</text>
</comment>
<protein>
    <recommendedName>
        <fullName evidence="3">RGS domain-containing protein</fullName>
    </recommendedName>
</protein>
<reference evidence="1 2" key="1">
    <citation type="submission" date="2016-08" db="EMBL/GenBank/DDBJ databases">
        <title>A Parts List for Fungal Cellulosomes Revealed by Comparative Genomics.</title>
        <authorList>
            <consortium name="DOE Joint Genome Institute"/>
            <person name="Haitjema C.H."/>
            <person name="Gilmore S.P."/>
            <person name="Henske J.K."/>
            <person name="Solomon K.V."/>
            <person name="De Groot R."/>
            <person name="Kuo A."/>
            <person name="Mondo S.J."/>
            <person name="Salamov A.A."/>
            <person name="Labutti K."/>
            <person name="Zhao Z."/>
            <person name="Chiniquy J."/>
            <person name="Barry K."/>
            <person name="Brewer H.M."/>
            <person name="Purvine S.O."/>
            <person name="Wright A.T."/>
            <person name="Boxma B."/>
            <person name="Van Alen T."/>
            <person name="Hackstein J.H."/>
            <person name="Baker S.E."/>
            <person name="Grigoriev I.V."/>
            <person name="O'Malley M.A."/>
        </authorList>
    </citation>
    <scope>NUCLEOTIDE SEQUENCE [LARGE SCALE GENOMIC DNA]</scope>
    <source>
        <strain evidence="1 2">G1</strain>
    </source>
</reference>
<dbReference type="OrthoDB" id="2125296at2759"/>
<dbReference type="AlphaFoldDB" id="A0A1Y1ZF45"/>
<evidence type="ECO:0008006" key="3">
    <source>
        <dbReference type="Google" id="ProtNLM"/>
    </source>
</evidence>
<dbReference type="InterPro" id="IPR036305">
    <property type="entry name" value="RGS_sf"/>
</dbReference>
<name>A0A1Y1ZF45_9FUNG</name>
<accession>A0A1Y1ZF45</accession>
<dbReference type="SUPFAM" id="SSF48097">
    <property type="entry name" value="Regulator of G-protein signaling, RGS"/>
    <property type="match status" value="1"/>
</dbReference>
<dbReference type="Proteomes" id="UP000193920">
    <property type="component" value="Unassembled WGS sequence"/>
</dbReference>